<reference evidence="1 2" key="1">
    <citation type="submission" date="2020-08" db="EMBL/GenBank/DDBJ databases">
        <title>Bridging the membrane lipid divide: bacteria of the FCB group superphylum have the potential to synthesize archaeal ether lipids.</title>
        <authorList>
            <person name="Villanueva L."/>
            <person name="Von Meijenfeldt F.A.B."/>
            <person name="Westbye A.B."/>
            <person name="Yadav S."/>
            <person name="Hopmans E.C."/>
            <person name="Dutilh B.E."/>
            <person name="Sinninghe Damste J.S."/>
        </authorList>
    </citation>
    <scope>NUCLEOTIDE SEQUENCE [LARGE SCALE GENOMIC DNA]</scope>
    <source>
        <strain evidence="1">NIOZ-UU81</strain>
    </source>
</reference>
<protein>
    <submittedName>
        <fullName evidence="1">Uncharacterized protein</fullName>
    </submittedName>
</protein>
<dbReference type="EMBL" id="JACNLK010000047">
    <property type="protein sequence ID" value="MBC8208628.1"/>
    <property type="molecule type" value="Genomic_DNA"/>
</dbReference>
<dbReference type="AlphaFoldDB" id="A0A8J6TAD9"/>
<sequence length="391" mass="44795">MLFLLVFVNISVAHELTGVVAVEQRVFTKEPLLDEQKEHNYSLAMQLEYYYQFQYQNRFSFIFVPFFRWDSADDERSHFDFREMNFLYGGESWDLRLGIGKVFWGATEFVHLVDIVNQTDLVESIDGEEKLGQPMVHLFLPGQWGGVDLFVLPSFRERTFPGSRGRLRSQLVVDTDHPVFESSEQGNHVDFALRYSHTIGDVDFGLSYFDGTDRQPLLLPGLDGQGLSVLTPYYRQIQQTGFDLQWILGEWLLKMESIYRHYDGEHDHYWAAVGGFEYTVGSLLDSGMDLGLIGEYVHDARGDEALTPFEDDIILGLRLAVNDAAGSEVLAGVIVDMDSPTRLVSLEASRRFGDRMRATVEAGFFLNPPKGDLFYSLREDDFLRVDVAFYF</sequence>
<proteinExistence type="predicted"/>
<gene>
    <name evidence="1" type="ORF">H8E79_05625</name>
</gene>
<dbReference type="Proteomes" id="UP000599024">
    <property type="component" value="Unassembled WGS sequence"/>
</dbReference>
<comment type="caution">
    <text evidence="1">The sequence shown here is derived from an EMBL/GenBank/DDBJ whole genome shotgun (WGS) entry which is preliminary data.</text>
</comment>
<evidence type="ECO:0000313" key="1">
    <source>
        <dbReference type="EMBL" id="MBC8208628.1"/>
    </source>
</evidence>
<name>A0A8J6TAD9_9BACT</name>
<accession>A0A8J6TAD9</accession>
<evidence type="ECO:0000313" key="2">
    <source>
        <dbReference type="Proteomes" id="UP000599024"/>
    </source>
</evidence>
<organism evidence="1 2">
    <name type="scientific">Candidatus Desulfatifera sulfidica</name>
    <dbReference type="NCBI Taxonomy" id="2841691"/>
    <lineage>
        <taxon>Bacteria</taxon>
        <taxon>Pseudomonadati</taxon>
        <taxon>Thermodesulfobacteriota</taxon>
        <taxon>Desulfobulbia</taxon>
        <taxon>Desulfobulbales</taxon>
        <taxon>Desulfobulbaceae</taxon>
        <taxon>Candidatus Desulfatifera</taxon>
    </lineage>
</organism>